<protein>
    <submittedName>
        <fullName evidence="1">Uncharacterized protein</fullName>
    </submittedName>
</protein>
<proteinExistence type="predicted"/>
<dbReference type="Proteomes" id="UP000054783">
    <property type="component" value="Unassembled WGS sequence"/>
</dbReference>
<gene>
    <name evidence="1" type="ORF">T12_12677</name>
</gene>
<evidence type="ECO:0000313" key="2">
    <source>
        <dbReference type="Proteomes" id="UP000054783"/>
    </source>
</evidence>
<accession>A0A0V0ZKM4</accession>
<reference evidence="1 2" key="1">
    <citation type="submission" date="2015-01" db="EMBL/GenBank/DDBJ databases">
        <title>Evolution of Trichinella species and genotypes.</title>
        <authorList>
            <person name="Korhonen P.K."/>
            <person name="Edoardo P."/>
            <person name="Giuseppe L.R."/>
            <person name="Gasser R.B."/>
        </authorList>
    </citation>
    <scope>NUCLEOTIDE SEQUENCE [LARGE SCALE GENOMIC DNA]</scope>
    <source>
        <strain evidence="1">ISS2496</strain>
    </source>
</reference>
<sequence>MEMVPKATGYPNFSWIVERKSCGGAAPSAERRERRFTEPERSSVIKISRTCQGENGTQKWNIKRLLLPQH</sequence>
<name>A0A0V0ZKM4_9BILA</name>
<dbReference type="AlphaFoldDB" id="A0A0V0ZKM4"/>
<dbReference type="EMBL" id="JYDQ01000150">
    <property type="protein sequence ID" value="KRY12996.1"/>
    <property type="molecule type" value="Genomic_DNA"/>
</dbReference>
<keyword evidence="2" id="KW-1185">Reference proteome</keyword>
<comment type="caution">
    <text evidence="1">The sequence shown here is derived from an EMBL/GenBank/DDBJ whole genome shotgun (WGS) entry which is preliminary data.</text>
</comment>
<evidence type="ECO:0000313" key="1">
    <source>
        <dbReference type="EMBL" id="KRY12996.1"/>
    </source>
</evidence>
<organism evidence="1 2">
    <name type="scientific">Trichinella patagoniensis</name>
    <dbReference type="NCBI Taxonomy" id="990121"/>
    <lineage>
        <taxon>Eukaryota</taxon>
        <taxon>Metazoa</taxon>
        <taxon>Ecdysozoa</taxon>
        <taxon>Nematoda</taxon>
        <taxon>Enoplea</taxon>
        <taxon>Dorylaimia</taxon>
        <taxon>Trichinellida</taxon>
        <taxon>Trichinellidae</taxon>
        <taxon>Trichinella</taxon>
    </lineage>
</organism>